<keyword evidence="7" id="KW-0325">Glycoprotein</keyword>
<evidence type="ECO:0000313" key="8">
    <source>
        <dbReference type="EMBL" id="KAJ6641619.1"/>
    </source>
</evidence>
<dbReference type="InterPro" id="IPR050645">
    <property type="entry name" value="Histidine_acid_phosphatase"/>
</dbReference>
<proteinExistence type="inferred from homology"/>
<dbReference type="GO" id="GO:0003993">
    <property type="term" value="F:acid phosphatase activity"/>
    <property type="evidence" value="ECO:0007669"/>
    <property type="project" value="UniProtKB-EC"/>
</dbReference>
<dbReference type="PANTHER" id="PTHR11567:SF211">
    <property type="entry name" value="PROSTATIC ACID PHOSPHATASE"/>
    <property type="match status" value="1"/>
</dbReference>
<comment type="similarity">
    <text evidence="2">Belongs to the histidine acid phosphatase family.</text>
</comment>
<evidence type="ECO:0000313" key="9">
    <source>
        <dbReference type="Proteomes" id="UP001151699"/>
    </source>
</evidence>
<dbReference type="CDD" id="cd07061">
    <property type="entry name" value="HP_HAP_like"/>
    <property type="match status" value="1"/>
</dbReference>
<evidence type="ECO:0000256" key="2">
    <source>
        <dbReference type="ARBA" id="ARBA00005375"/>
    </source>
</evidence>
<dbReference type="OrthoDB" id="10257284at2759"/>
<organism evidence="8 9">
    <name type="scientific">Pseudolycoriella hygida</name>
    <dbReference type="NCBI Taxonomy" id="35572"/>
    <lineage>
        <taxon>Eukaryota</taxon>
        <taxon>Metazoa</taxon>
        <taxon>Ecdysozoa</taxon>
        <taxon>Arthropoda</taxon>
        <taxon>Hexapoda</taxon>
        <taxon>Insecta</taxon>
        <taxon>Pterygota</taxon>
        <taxon>Neoptera</taxon>
        <taxon>Endopterygota</taxon>
        <taxon>Diptera</taxon>
        <taxon>Nematocera</taxon>
        <taxon>Sciaroidea</taxon>
        <taxon>Sciaridae</taxon>
        <taxon>Pseudolycoriella</taxon>
    </lineage>
</organism>
<sequence length="124" mass="14430">MQMWGQRSFHGDGDRLIFAHVIFRHGERNINKSFPKDPYKNESFWPGGFGALTNAGKKEVYELGKYLRRRYANLIGQHYSSDEFYIQSTDYDRTLMSAQVLAAGIFPPTGEQIWNENLIWQPIP</sequence>
<keyword evidence="5" id="KW-0378">Hydrolase</keyword>
<evidence type="ECO:0000256" key="6">
    <source>
        <dbReference type="ARBA" id="ARBA00023157"/>
    </source>
</evidence>
<dbReference type="Pfam" id="PF00328">
    <property type="entry name" value="His_Phos_2"/>
    <property type="match status" value="1"/>
</dbReference>
<evidence type="ECO:0000256" key="5">
    <source>
        <dbReference type="ARBA" id="ARBA00022801"/>
    </source>
</evidence>
<dbReference type="SUPFAM" id="SSF53254">
    <property type="entry name" value="Phosphoglycerate mutase-like"/>
    <property type="match status" value="1"/>
</dbReference>
<dbReference type="PANTHER" id="PTHR11567">
    <property type="entry name" value="ACID PHOSPHATASE-RELATED"/>
    <property type="match status" value="1"/>
</dbReference>
<dbReference type="AlphaFoldDB" id="A0A9Q0N2T7"/>
<protein>
    <recommendedName>
        <fullName evidence="3">acid phosphatase</fullName>
        <ecNumber evidence="3">3.1.3.2</ecNumber>
    </recommendedName>
</protein>
<keyword evidence="6" id="KW-1015">Disulfide bond</keyword>
<keyword evidence="9" id="KW-1185">Reference proteome</keyword>
<feature type="non-terminal residue" evidence="8">
    <location>
        <position position="1"/>
    </location>
</feature>
<dbReference type="EMBL" id="WJQU01000002">
    <property type="protein sequence ID" value="KAJ6641619.1"/>
    <property type="molecule type" value="Genomic_DNA"/>
</dbReference>
<accession>A0A9Q0N2T7</accession>
<dbReference type="Proteomes" id="UP001151699">
    <property type="component" value="Chromosome B"/>
</dbReference>
<evidence type="ECO:0000256" key="1">
    <source>
        <dbReference type="ARBA" id="ARBA00000032"/>
    </source>
</evidence>
<evidence type="ECO:0000256" key="3">
    <source>
        <dbReference type="ARBA" id="ARBA00012646"/>
    </source>
</evidence>
<evidence type="ECO:0000256" key="4">
    <source>
        <dbReference type="ARBA" id="ARBA00022729"/>
    </source>
</evidence>
<dbReference type="InterPro" id="IPR029033">
    <property type="entry name" value="His_PPase_superfam"/>
</dbReference>
<evidence type="ECO:0000256" key="7">
    <source>
        <dbReference type="ARBA" id="ARBA00023180"/>
    </source>
</evidence>
<dbReference type="EC" id="3.1.3.2" evidence="3"/>
<dbReference type="InterPro" id="IPR001345">
    <property type="entry name" value="PG/BPGM_mutase_AS"/>
</dbReference>
<comment type="catalytic activity">
    <reaction evidence="1">
        <text>a phosphate monoester + H2O = an alcohol + phosphate</text>
        <dbReference type="Rhea" id="RHEA:15017"/>
        <dbReference type="ChEBI" id="CHEBI:15377"/>
        <dbReference type="ChEBI" id="CHEBI:30879"/>
        <dbReference type="ChEBI" id="CHEBI:43474"/>
        <dbReference type="ChEBI" id="CHEBI:67140"/>
        <dbReference type="EC" id="3.1.3.2"/>
    </reaction>
</comment>
<gene>
    <name evidence="8" type="primary">acp4_1</name>
    <name evidence="8" type="ORF">Bhyg_06559</name>
</gene>
<name>A0A9Q0N2T7_9DIPT</name>
<dbReference type="InterPro" id="IPR000560">
    <property type="entry name" value="His_Pase_clade-2"/>
</dbReference>
<dbReference type="PROSITE" id="PS00175">
    <property type="entry name" value="PG_MUTASE"/>
    <property type="match status" value="1"/>
</dbReference>
<dbReference type="Gene3D" id="3.40.50.1240">
    <property type="entry name" value="Phosphoglycerate mutase-like"/>
    <property type="match status" value="1"/>
</dbReference>
<reference evidence="8" key="1">
    <citation type="submission" date="2022-07" db="EMBL/GenBank/DDBJ databases">
        <authorList>
            <person name="Trinca V."/>
            <person name="Uliana J.V.C."/>
            <person name="Torres T.T."/>
            <person name="Ward R.J."/>
            <person name="Monesi N."/>
        </authorList>
    </citation>
    <scope>NUCLEOTIDE SEQUENCE</scope>
    <source>
        <strain evidence="8">HSMRA1968</strain>
        <tissue evidence="8">Whole embryos</tissue>
    </source>
</reference>
<comment type="caution">
    <text evidence="8">The sequence shown here is derived from an EMBL/GenBank/DDBJ whole genome shotgun (WGS) entry which is preliminary data.</text>
</comment>
<keyword evidence="4" id="KW-0732">Signal</keyword>